<comment type="caution">
    <text evidence="2">The sequence shown here is derived from an EMBL/GenBank/DDBJ whole genome shotgun (WGS) entry which is preliminary data.</text>
</comment>
<keyword evidence="3" id="KW-1185">Reference proteome</keyword>
<sequence length="153" mass="18200">MAAIILNLYLSQNVPIHRVISFMREEHNFSKTKSQYAYQLKKWGAKKNLKRTDWQHLRSQLQERLGKQSEVVYRGIPLPLRKIRKETQRYAFIPTAREFGARVTSPKVPYEVVLRARTPPVVDNSSWPDLPWFRFKDRVLLSELWNVTDELFT</sequence>
<evidence type="ECO:0000259" key="1">
    <source>
        <dbReference type="Pfam" id="PF14420"/>
    </source>
</evidence>
<gene>
    <name evidence="2" type="ORF">RRF57_001555</name>
</gene>
<dbReference type="AlphaFoldDB" id="A0AAN7UBP2"/>
<evidence type="ECO:0000313" key="3">
    <source>
        <dbReference type="Proteomes" id="UP001305414"/>
    </source>
</evidence>
<dbReference type="InterPro" id="IPR025676">
    <property type="entry name" value="Clr5_dom"/>
</dbReference>
<organism evidence="2 3">
    <name type="scientific">Xylaria bambusicola</name>
    <dbReference type="NCBI Taxonomy" id="326684"/>
    <lineage>
        <taxon>Eukaryota</taxon>
        <taxon>Fungi</taxon>
        <taxon>Dikarya</taxon>
        <taxon>Ascomycota</taxon>
        <taxon>Pezizomycotina</taxon>
        <taxon>Sordariomycetes</taxon>
        <taxon>Xylariomycetidae</taxon>
        <taxon>Xylariales</taxon>
        <taxon>Xylariaceae</taxon>
        <taxon>Xylaria</taxon>
    </lineage>
</organism>
<dbReference type="PANTHER" id="PTHR38788">
    <property type="entry name" value="CLR5 DOMAIN-CONTAINING PROTEIN"/>
    <property type="match status" value="1"/>
</dbReference>
<dbReference type="EMBL" id="JAWHQM010000002">
    <property type="protein sequence ID" value="KAK5625839.1"/>
    <property type="molecule type" value="Genomic_DNA"/>
</dbReference>
<protein>
    <recommendedName>
        <fullName evidence="1">Clr5 domain-containing protein</fullName>
    </recommendedName>
</protein>
<reference evidence="2 3" key="1">
    <citation type="submission" date="2023-10" db="EMBL/GenBank/DDBJ databases">
        <title>Draft genome sequence of Xylaria bambusicola isolate GMP-LS, the root and basal stem rot pathogen of sugarcane in Indonesia.</title>
        <authorList>
            <person name="Selvaraj P."/>
            <person name="Muralishankar V."/>
            <person name="Muruganantham S."/>
            <person name="Sp S."/>
            <person name="Haryani S."/>
            <person name="Lau K.J.X."/>
            <person name="Naqvi N.I."/>
        </authorList>
    </citation>
    <scope>NUCLEOTIDE SEQUENCE [LARGE SCALE GENOMIC DNA]</scope>
    <source>
        <strain evidence="2">GMP-LS</strain>
    </source>
</reference>
<feature type="domain" description="Clr5" evidence="1">
    <location>
        <begin position="3"/>
        <end position="47"/>
    </location>
</feature>
<accession>A0AAN7UBP2</accession>
<name>A0AAN7UBP2_9PEZI</name>
<evidence type="ECO:0000313" key="2">
    <source>
        <dbReference type="EMBL" id="KAK5625839.1"/>
    </source>
</evidence>
<dbReference type="PANTHER" id="PTHR38788:SF3">
    <property type="entry name" value="CLR5 DOMAIN-CONTAINING PROTEIN"/>
    <property type="match status" value="1"/>
</dbReference>
<proteinExistence type="predicted"/>
<dbReference type="Proteomes" id="UP001305414">
    <property type="component" value="Unassembled WGS sequence"/>
</dbReference>
<dbReference type="Pfam" id="PF14420">
    <property type="entry name" value="Clr5"/>
    <property type="match status" value="1"/>
</dbReference>